<dbReference type="EMBL" id="BKCJ010390420">
    <property type="protein sequence ID" value="GFA23721.1"/>
    <property type="molecule type" value="Genomic_DNA"/>
</dbReference>
<dbReference type="PANTHER" id="PTHR45181:SF13">
    <property type="entry name" value="DNAJ DOMAIN, ZINC FINGER, CCHC-TYPE, TETRATRICOPEPTIDE-LIKE HELICAL DOMAIN PROTEIN-RELATED"/>
    <property type="match status" value="1"/>
</dbReference>
<accession>A0A699JA71</accession>
<comment type="caution">
    <text evidence="2">The sequence shown here is derived from an EMBL/GenBank/DDBJ whole genome shotgun (WGS) entry which is preliminary data.</text>
</comment>
<feature type="non-terminal residue" evidence="2">
    <location>
        <position position="1"/>
    </location>
</feature>
<name>A0A699JA71_TANCI</name>
<evidence type="ECO:0000313" key="2">
    <source>
        <dbReference type="EMBL" id="GFA23721.1"/>
    </source>
</evidence>
<reference evidence="2" key="1">
    <citation type="journal article" date="2019" name="Sci. Rep.">
        <title>Draft genome of Tanacetum cinerariifolium, the natural source of mosquito coil.</title>
        <authorList>
            <person name="Yamashiro T."/>
            <person name="Shiraishi A."/>
            <person name="Satake H."/>
            <person name="Nakayama K."/>
        </authorList>
    </citation>
    <scope>NUCLEOTIDE SEQUENCE</scope>
</reference>
<sequence length="277" mass="30960">PVIAIPCTKKSPGLRVNDIDLFEINEKMHISPVKGGNMNDFVGEINLQHILKFVVEKDEGLSWIAMMDTSASNMSYQALERDQPEVMKGVNIFATIDGTTPVDQMEKNDGSSSKPDSRAPSMLLKMITEHVDRIYMILMALGSRGCVANGLSMSLVMLVLSRMTNGYASLSYITTSDINQVATLRSNIQLLVLELLHYKQKLESKQWKKTIKDIVSILAGGVELSSKTLELESLILHYTNRVVKQMSIRKMRKALDDCRMATYLDPGFLKVCLIAEK</sequence>
<proteinExistence type="predicted"/>
<evidence type="ECO:0000256" key="1">
    <source>
        <dbReference type="SAM" id="MobiDB-lite"/>
    </source>
</evidence>
<feature type="region of interest" description="Disordered" evidence="1">
    <location>
        <begin position="100"/>
        <end position="119"/>
    </location>
</feature>
<protein>
    <submittedName>
        <fullName evidence="2">DnaJ homolog subfamily C member 7-like</fullName>
    </submittedName>
</protein>
<organism evidence="2">
    <name type="scientific">Tanacetum cinerariifolium</name>
    <name type="common">Dalmatian daisy</name>
    <name type="synonym">Chrysanthemum cinerariifolium</name>
    <dbReference type="NCBI Taxonomy" id="118510"/>
    <lineage>
        <taxon>Eukaryota</taxon>
        <taxon>Viridiplantae</taxon>
        <taxon>Streptophyta</taxon>
        <taxon>Embryophyta</taxon>
        <taxon>Tracheophyta</taxon>
        <taxon>Spermatophyta</taxon>
        <taxon>Magnoliopsida</taxon>
        <taxon>eudicotyledons</taxon>
        <taxon>Gunneridae</taxon>
        <taxon>Pentapetalae</taxon>
        <taxon>asterids</taxon>
        <taxon>campanulids</taxon>
        <taxon>Asterales</taxon>
        <taxon>Asteraceae</taxon>
        <taxon>Asteroideae</taxon>
        <taxon>Anthemideae</taxon>
        <taxon>Anthemidinae</taxon>
        <taxon>Tanacetum</taxon>
    </lineage>
</organism>
<dbReference type="PANTHER" id="PTHR45181">
    <property type="entry name" value="HEAT SHOCK PROTEIN DNAJ WITH TETRATRICOPEPTIDE REPEAT-CONTAINING PROTEIN"/>
    <property type="match status" value="1"/>
</dbReference>
<dbReference type="AlphaFoldDB" id="A0A699JA71"/>
<gene>
    <name evidence="2" type="ORF">Tci_595693</name>
</gene>